<dbReference type="InterPro" id="IPR003594">
    <property type="entry name" value="HATPase_dom"/>
</dbReference>
<dbReference type="Gene3D" id="3.30.565.10">
    <property type="entry name" value="Histidine kinase-like ATPase, C-terminal domain"/>
    <property type="match status" value="1"/>
</dbReference>
<organism evidence="10 11">
    <name type="scientific">Sphingobacterium faecale</name>
    <dbReference type="NCBI Taxonomy" id="2803775"/>
    <lineage>
        <taxon>Bacteria</taxon>
        <taxon>Pseudomonadati</taxon>
        <taxon>Bacteroidota</taxon>
        <taxon>Sphingobacteriia</taxon>
        <taxon>Sphingobacteriales</taxon>
        <taxon>Sphingobacteriaceae</taxon>
        <taxon>Sphingobacterium</taxon>
    </lineage>
</organism>
<dbReference type="EC" id="2.7.13.3" evidence="2"/>
<feature type="domain" description="Response regulatory" evidence="9">
    <location>
        <begin position="592"/>
        <end position="707"/>
    </location>
</feature>
<keyword evidence="7" id="KW-1133">Transmembrane helix</keyword>
<comment type="caution">
    <text evidence="10">The sequence shown here is derived from an EMBL/GenBank/DDBJ whole genome shotgun (WGS) entry which is preliminary data.</text>
</comment>
<dbReference type="Pfam" id="PF00512">
    <property type="entry name" value="HisKA"/>
    <property type="match status" value="1"/>
</dbReference>
<dbReference type="SUPFAM" id="SSF55874">
    <property type="entry name" value="ATPase domain of HSP90 chaperone/DNA topoisomerase II/histidine kinase"/>
    <property type="match status" value="1"/>
</dbReference>
<evidence type="ECO:0000256" key="7">
    <source>
        <dbReference type="SAM" id="Phobius"/>
    </source>
</evidence>
<dbReference type="RefSeq" id="WP_202102685.1">
    <property type="nucleotide sequence ID" value="NZ_JAERTY010000004.1"/>
</dbReference>
<feature type="modified residue" description="4-aspartylphosphate" evidence="6">
    <location>
        <position position="640"/>
    </location>
</feature>
<dbReference type="PROSITE" id="PS50109">
    <property type="entry name" value="HIS_KIN"/>
    <property type="match status" value="1"/>
</dbReference>
<feature type="transmembrane region" description="Helical" evidence="7">
    <location>
        <begin position="12"/>
        <end position="33"/>
    </location>
</feature>
<dbReference type="SMART" id="SM00388">
    <property type="entry name" value="HisKA"/>
    <property type="match status" value="1"/>
</dbReference>
<evidence type="ECO:0000256" key="1">
    <source>
        <dbReference type="ARBA" id="ARBA00000085"/>
    </source>
</evidence>
<evidence type="ECO:0000313" key="10">
    <source>
        <dbReference type="EMBL" id="MBL1408932.1"/>
    </source>
</evidence>
<dbReference type="InterPro" id="IPR001789">
    <property type="entry name" value="Sig_transdc_resp-reg_receiver"/>
</dbReference>
<dbReference type="InterPro" id="IPR004358">
    <property type="entry name" value="Sig_transdc_His_kin-like_C"/>
</dbReference>
<dbReference type="InterPro" id="IPR036890">
    <property type="entry name" value="HATPase_C_sf"/>
</dbReference>
<dbReference type="SMART" id="SM00387">
    <property type="entry name" value="HATPase_c"/>
    <property type="match status" value="1"/>
</dbReference>
<keyword evidence="7" id="KW-0472">Membrane</keyword>
<dbReference type="Gene3D" id="1.10.287.130">
    <property type="match status" value="1"/>
</dbReference>
<evidence type="ECO:0000256" key="5">
    <source>
        <dbReference type="ARBA" id="ARBA00022777"/>
    </source>
</evidence>
<keyword evidence="5" id="KW-0418">Kinase</keyword>
<name>A0ABS1R2K3_9SPHI</name>
<dbReference type="Proteomes" id="UP000625283">
    <property type="component" value="Unassembled WGS sequence"/>
</dbReference>
<evidence type="ECO:0000256" key="2">
    <source>
        <dbReference type="ARBA" id="ARBA00012438"/>
    </source>
</evidence>
<reference evidence="10 11" key="1">
    <citation type="submission" date="2021-01" db="EMBL/GenBank/DDBJ databases">
        <title>C459-1 draft genome sequence.</title>
        <authorList>
            <person name="Zhang X.-F."/>
        </authorList>
    </citation>
    <scope>NUCLEOTIDE SEQUENCE [LARGE SCALE GENOMIC DNA]</scope>
    <source>
        <strain evidence="11">C459-1</strain>
    </source>
</reference>
<dbReference type="Pfam" id="PF02518">
    <property type="entry name" value="HATPase_c"/>
    <property type="match status" value="1"/>
</dbReference>
<proteinExistence type="predicted"/>
<dbReference type="PRINTS" id="PR00344">
    <property type="entry name" value="BCTRLSENSOR"/>
</dbReference>
<dbReference type="PROSITE" id="PS50110">
    <property type="entry name" value="RESPONSE_REGULATORY"/>
    <property type="match status" value="1"/>
</dbReference>
<dbReference type="SUPFAM" id="SSF47384">
    <property type="entry name" value="Homodimeric domain of signal transducing histidine kinase"/>
    <property type="match status" value="1"/>
</dbReference>
<dbReference type="Pfam" id="PF00072">
    <property type="entry name" value="Response_reg"/>
    <property type="match status" value="1"/>
</dbReference>
<keyword evidence="7" id="KW-0812">Transmembrane</keyword>
<dbReference type="PANTHER" id="PTHR43047:SF72">
    <property type="entry name" value="OSMOSENSING HISTIDINE PROTEIN KINASE SLN1"/>
    <property type="match status" value="1"/>
</dbReference>
<dbReference type="Gene3D" id="3.40.50.2300">
    <property type="match status" value="1"/>
</dbReference>
<dbReference type="SMART" id="SM00448">
    <property type="entry name" value="REC"/>
    <property type="match status" value="1"/>
</dbReference>
<protein>
    <recommendedName>
        <fullName evidence="2">histidine kinase</fullName>
        <ecNumber evidence="2">2.7.13.3</ecNumber>
    </recommendedName>
</protein>
<feature type="domain" description="Histidine kinase" evidence="8">
    <location>
        <begin position="352"/>
        <end position="571"/>
    </location>
</feature>
<keyword evidence="11" id="KW-1185">Reference proteome</keyword>
<dbReference type="InterPro" id="IPR005467">
    <property type="entry name" value="His_kinase_dom"/>
</dbReference>
<keyword evidence="3 6" id="KW-0597">Phosphoprotein</keyword>
<dbReference type="PANTHER" id="PTHR43047">
    <property type="entry name" value="TWO-COMPONENT HISTIDINE PROTEIN KINASE"/>
    <property type="match status" value="1"/>
</dbReference>
<accession>A0ABS1R2K3</accession>
<evidence type="ECO:0000256" key="6">
    <source>
        <dbReference type="PROSITE-ProRule" id="PRU00169"/>
    </source>
</evidence>
<evidence type="ECO:0000256" key="3">
    <source>
        <dbReference type="ARBA" id="ARBA00022553"/>
    </source>
</evidence>
<dbReference type="SUPFAM" id="SSF52172">
    <property type="entry name" value="CheY-like"/>
    <property type="match status" value="1"/>
</dbReference>
<feature type="transmembrane region" description="Helical" evidence="7">
    <location>
        <begin position="304"/>
        <end position="323"/>
    </location>
</feature>
<gene>
    <name evidence="10" type="ORF">JKG61_09245</name>
</gene>
<comment type="catalytic activity">
    <reaction evidence="1">
        <text>ATP + protein L-histidine = ADP + protein N-phospho-L-histidine.</text>
        <dbReference type="EC" id="2.7.13.3"/>
    </reaction>
</comment>
<dbReference type="EMBL" id="JAERTY010000004">
    <property type="protein sequence ID" value="MBL1408932.1"/>
    <property type="molecule type" value="Genomic_DNA"/>
</dbReference>
<sequence>MSDKSNLTLRRIVLFSLILSFAILSTIFVYQYLQYKKVESRLNAAYSSGHLQSPALYKLFSTFSEADNLFRLYTISFDKNDFNGYRAKLDTIKLVVDSLAALPIESNPIKNTQGNSVTEGSLALHYAALKKQVDDIVYYAQDSLQVLTNKTSTNSQKPRITQSDSIISKILRDTLQIAQEQDTVVKKKEGLFNRIFKAKNDTLVNQKTNEVLNVNQIDLVQRNIDQLISTNERIYKNNLRDLRRVFQKLQQAEKELIVSNYSLLNNLKIGIENLRQIELDEIRKVEEQDFALYKENSSNFGNQLIIALSIMLLMIVFLIYYQYEVASYERKLLDEKDYASKIAEEKTNVLANISHEVRSPLVSLQGVVSLLKNNNDAKTIDKEIIQTIDNDINVINSTVNDILNLSKLEAGSLDIKFGYISPFKLIEDCIALHQYQAETKKLQLINDNKIDPHLMIWGNAFRFKQVLSNLISNAIKYTQKGTITIKAEIKKTGDKKRILIRVIDTGIGITDSKKDQIFRKYYIADNKNKSGGFGLGLYISKILSEQINSSISFVSEAGKGTTFTFDVPIKKSHIEADGLQQLSVADLPKDLKIVFIDDSRIGLFFIQQLFGNNQNVRLFDNSQQAWAYLKSNPVDVVVTDLIMPELDGWEILNRIKSTDNTVHTKVFVCTAENMLLEGKSNQKYYFDGVINKPISENNLVTALSKVKGGI</sequence>
<dbReference type="InterPro" id="IPR003661">
    <property type="entry name" value="HisK_dim/P_dom"/>
</dbReference>
<evidence type="ECO:0000256" key="4">
    <source>
        <dbReference type="ARBA" id="ARBA00022679"/>
    </source>
</evidence>
<dbReference type="InterPro" id="IPR011006">
    <property type="entry name" value="CheY-like_superfamily"/>
</dbReference>
<evidence type="ECO:0000259" key="8">
    <source>
        <dbReference type="PROSITE" id="PS50109"/>
    </source>
</evidence>
<evidence type="ECO:0000313" key="11">
    <source>
        <dbReference type="Proteomes" id="UP000625283"/>
    </source>
</evidence>
<dbReference type="InterPro" id="IPR036097">
    <property type="entry name" value="HisK_dim/P_sf"/>
</dbReference>
<evidence type="ECO:0000259" key="9">
    <source>
        <dbReference type="PROSITE" id="PS50110"/>
    </source>
</evidence>
<dbReference type="CDD" id="cd00082">
    <property type="entry name" value="HisKA"/>
    <property type="match status" value="1"/>
</dbReference>
<keyword evidence="4" id="KW-0808">Transferase</keyword>